<dbReference type="UniPathway" id="UPA00704">
    <property type="reaction ID" value="UER00715"/>
</dbReference>
<evidence type="ECO:0000256" key="3">
    <source>
        <dbReference type="ARBA" id="ARBA00022741"/>
    </source>
</evidence>
<comment type="similarity">
    <text evidence="6">Belongs to the carbohydrate kinase PfkB family. LacC subfamily.</text>
</comment>
<dbReference type="PANTHER" id="PTHR46566">
    <property type="entry name" value="1-PHOSPHOFRUCTOKINASE-RELATED"/>
    <property type="match status" value="1"/>
</dbReference>
<accession>A0A5R8LP29</accession>
<dbReference type="Gene3D" id="3.40.1190.20">
    <property type="match status" value="1"/>
</dbReference>
<protein>
    <recommendedName>
        <fullName evidence="6">Tagatose-6-phosphate kinase</fullName>
        <ecNumber evidence="6">2.7.1.144</ecNumber>
    </recommendedName>
</protein>
<dbReference type="NCBIfam" id="TIGR03168">
    <property type="entry name" value="1-PFK"/>
    <property type="match status" value="1"/>
</dbReference>
<evidence type="ECO:0000259" key="7">
    <source>
        <dbReference type="Pfam" id="PF00294"/>
    </source>
</evidence>
<dbReference type="InterPro" id="IPR017583">
    <property type="entry name" value="Tagatose/fructose_Pkinase"/>
</dbReference>
<evidence type="ECO:0000256" key="5">
    <source>
        <dbReference type="ARBA" id="ARBA00022840"/>
    </source>
</evidence>
<dbReference type="AlphaFoldDB" id="A0A5R8LP29"/>
<keyword evidence="2 6" id="KW-0808">Transferase</keyword>
<feature type="domain" description="Carbohydrate kinase PfkB" evidence="7">
    <location>
        <begin position="11"/>
        <end position="280"/>
    </location>
</feature>
<dbReference type="EC" id="2.7.1.144" evidence="6"/>
<dbReference type="NCBIfam" id="TIGR03828">
    <property type="entry name" value="pfkB"/>
    <property type="match status" value="1"/>
</dbReference>
<dbReference type="GO" id="GO:0008662">
    <property type="term" value="F:1-phosphofructokinase activity"/>
    <property type="evidence" value="ECO:0007669"/>
    <property type="project" value="InterPro"/>
</dbReference>
<dbReference type="CDD" id="cd01164">
    <property type="entry name" value="FruK_PfkB_like"/>
    <property type="match status" value="1"/>
</dbReference>
<evidence type="ECO:0000313" key="8">
    <source>
        <dbReference type="EMBL" id="TLF38943.1"/>
    </source>
</evidence>
<keyword evidence="4 8" id="KW-0418">Kinase</keyword>
<dbReference type="PANTHER" id="PTHR46566:SF1">
    <property type="entry name" value="1-PHOSPHOFRUCTOKINASE"/>
    <property type="match status" value="1"/>
</dbReference>
<dbReference type="InterPro" id="IPR022463">
    <property type="entry name" value="1-PFruKinase"/>
</dbReference>
<keyword evidence="3 6" id="KW-0547">Nucleotide-binding</keyword>
<evidence type="ECO:0000313" key="9">
    <source>
        <dbReference type="Proteomes" id="UP000309885"/>
    </source>
</evidence>
<comment type="catalytic activity">
    <reaction evidence="6">
        <text>D-tagatofuranose 6-phosphate + ATP = D-tagatofuranose 1,6-bisphosphate + ADP + H(+)</text>
        <dbReference type="Rhea" id="RHEA:12420"/>
        <dbReference type="ChEBI" id="CHEBI:15378"/>
        <dbReference type="ChEBI" id="CHEBI:30616"/>
        <dbReference type="ChEBI" id="CHEBI:58694"/>
        <dbReference type="ChEBI" id="CHEBI:58695"/>
        <dbReference type="ChEBI" id="CHEBI:456216"/>
        <dbReference type="EC" id="2.7.1.144"/>
    </reaction>
</comment>
<keyword evidence="5 6" id="KW-0067">ATP-binding</keyword>
<evidence type="ECO:0000256" key="1">
    <source>
        <dbReference type="ARBA" id="ARBA00005380"/>
    </source>
</evidence>
<reference evidence="8 9" key="1">
    <citation type="submission" date="2019-05" db="EMBL/GenBank/DDBJ databases">
        <title>Genome-based reclassification of Lactobacillus casei as Lactobacillus casei subsp. casei. subsp.nov., description of Lactobacillus casei subsp. zeae subsp. nov., and emended description of Lactobacillus casei.</title>
        <authorList>
            <person name="Huang C.-H."/>
        </authorList>
    </citation>
    <scope>NUCLEOTIDE SEQUENCE [LARGE SCALE GENOMIC DNA]</scope>
    <source>
        <strain evidence="8 9">CRBIP24.44</strain>
    </source>
</reference>
<comment type="caution">
    <text evidence="8">The sequence shown here is derived from an EMBL/GenBank/DDBJ whole genome shotgun (WGS) entry which is preliminary data.</text>
</comment>
<organism evidence="8 9">
    <name type="scientific">Lacticaseibacillus zeae</name>
    <name type="common">Lactobacillus zeae</name>
    <dbReference type="NCBI Taxonomy" id="57037"/>
    <lineage>
        <taxon>Bacteria</taxon>
        <taxon>Bacillati</taxon>
        <taxon>Bacillota</taxon>
        <taxon>Bacilli</taxon>
        <taxon>Lactobacillales</taxon>
        <taxon>Lactobacillaceae</taxon>
        <taxon>Lacticaseibacillus</taxon>
    </lineage>
</organism>
<dbReference type="InterPro" id="IPR011611">
    <property type="entry name" value="PfkB_dom"/>
</dbReference>
<dbReference type="GO" id="GO:0005524">
    <property type="term" value="F:ATP binding"/>
    <property type="evidence" value="ECO:0007669"/>
    <property type="project" value="UniProtKB-KW"/>
</dbReference>
<evidence type="ECO:0000256" key="2">
    <source>
        <dbReference type="ARBA" id="ARBA00022679"/>
    </source>
</evidence>
<keyword evidence="6" id="KW-0423">Lactose metabolism</keyword>
<proteinExistence type="inferred from homology"/>
<dbReference type="Proteomes" id="UP000309885">
    <property type="component" value="Unassembled WGS sequence"/>
</dbReference>
<dbReference type="GO" id="GO:0005829">
    <property type="term" value="C:cytosol"/>
    <property type="evidence" value="ECO:0007669"/>
    <property type="project" value="TreeGrafter"/>
</dbReference>
<dbReference type="GO" id="GO:0009024">
    <property type="term" value="F:tagatose-6-phosphate kinase activity"/>
    <property type="evidence" value="ECO:0007669"/>
    <property type="project" value="UniProtKB-EC"/>
</dbReference>
<dbReference type="RefSeq" id="WP_138131258.1">
    <property type="nucleotide sequence ID" value="NZ_VBWO01000008.1"/>
</dbReference>
<dbReference type="EMBL" id="VBWO01000008">
    <property type="protein sequence ID" value="TLF38943.1"/>
    <property type="molecule type" value="Genomic_DNA"/>
</dbReference>
<dbReference type="Pfam" id="PF00294">
    <property type="entry name" value="PfkB"/>
    <property type="match status" value="1"/>
</dbReference>
<dbReference type="GO" id="GO:0005988">
    <property type="term" value="P:lactose metabolic process"/>
    <property type="evidence" value="ECO:0007669"/>
    <property type="project" value="UniProtKB-KW"/>
</dbReference>
<evidence type="ECO:0000256" key="4">
    <source>
        <dbReference type="ARBA" id="ARBA00022777"/>
    </source>
</evidence>
<comment type="similarity">
    <text evidence="1">Belongs to the carbohydrate kinase pfkB family.</text>
</comment>
<dbReference type="GO" id="GO:2001059">
    <property type="term" value="P:D-tagatose 6-phosphate catabolic process"/>
    <property type="evidence" value="ECO:0007669"/>
    <property type="project" value="UniProtKB-UniPathway"/>
</dbReference>
<dbReference type="PIRSF" id="PIRSF000535">
    <property type="entry name" value="1PFK/6PFK/LacC"/>
    <property type="match status" value="1"/>
</dbReference>
<comment type="pathway">
    <text evidence="6">Carbohydrate metabolism; D-tagatose 6-phosphate degradation; D-glyceraldehyde 3-phosphate and glycerone phosphate from D-tagatose 6-phosphate: step 1/2.</text>
</comment>
<sequence>MIYTLTLNPAIDLFIKTKEMEPNTVNRTESYDVQANGKGVNVSFILHRLGIENTALGIGAGFTLDYITSYLSHNGIPNEFFKVEGFTRINVFTRVENTGDEYKLVNPGPYATSKAQNDLWNRLETLSDQDWLCVSGSFAKGIDPAFIVDIAALSDRKGFKLILDSAYSTVKGAFKYHPYLIKPNDVELGNWYNKPVHTISEVQKLAVRALSEGVQNVLVSLGDKGAVFMNSEEMLISNAPTIDVLNTAGAGDTMLGTFIAGLHAGLDMKQNLINAVIAASDTARSSWLTEFEHTDDLKAQVKVVEAKMPSY</sequence>
<name>A0A5R8LP29_LACZE</name>
<evidence type="ECO:0000256" key="6">
    <source>
        <dbReference type="PIRNR" id="PIRNR000535"/>
    </source>
</evidence>
<dbReference type="InterPro" id="IPR029056">
    <property type="entry name" value="Ribokinase-like"/>
</dbReference>
<gene>
    <name evidence="8" type="primary">pfkB</name>
    <name evidence="8" type="ORF">FEI15_09565</name>
</gene>
<dbReference type="SUPFAM" id="SSF53613">
    <property type="entry name" value="Ribokinase-like"/>
    <property type="match status" value="1"/>
</dbReference>